<dbReference type="Proteomes" id="UP000735302">
    <property type="component" value="Unassembled WGS sequence"/>
</dbReference>
<evidence type="ECO:0000313" key="3">
    <source>
        <dbReference type="EMBL" id="GFO05800.1"/>
    </source>
</evidence>
<sequence>MEVPTTEASHPRGSTTSAINITASTPNSASGHGPDGEGKPGTEVSSDPPEESNYFTTVFKDESGNRATLQIKSKEIWLGNQLRVQRIFTVAVISSLIIFAILITDIVREAIDTNRITGDGSCFRG</sequence>
<keyword evidence="4" id="KW-1185">Reference proteome</keyword>
<keyword evidence="2" id="KW-0812">Transmembrane</keyword>
<comment type="caution">
    <text evidence="3">The sequence shown here is derived from an EMBL/GenBank/DDBJ whole genome shotgun (WGS) entry which is preliminary data.</text>
</comment>
<feature type="region of interest" description="Disordered" evidence="1">
    <location>
        <begin position="1"/>
        <end position="54"/>
    </location>
</feature>
<evidence type="ECO:0000256" key="2">
    <source>
        <dbReference type="SAM" id="Phobius"/>
    </source>
</evidence>
<keyword evidence="2" id="KW-1133">Transmembrane helix</keyword>
<reference evidence="3 4" key="1">
    <citation type="journal article" date="2021" name="Elife">
        <title>Chloroplast acquisition without the gene transfer in kleptoplastic sea slugs, Plakobranchus ocellatus.</title>
        <authorList>
            <person name="Maeda T."/>
            <person name="Takahashi S."/>
            <person name="Yoshida T."/>
            <person name="Shimamura S."/>
            <person name="Takaki Y."/>
            <person name="Nagai Y."/>
            <person name="Toyoda A."/>
            <person name="Suzuki Y."/>
            <person name="Arimoto A."/>
            <person name="Ishii H."/>
            <person name="Satoh N."/>
            <person name="Nishiyama T."/>
            <person name="Hasebe M."/>
            <person name="Maruyama T."/>
            <person name="Minagawa J."/>
            <person name="Obokata J."/>
            <person name="Shigenobu S."/>
        </authorList>
    </citation>
    <scope>NUCLEOTIDE SEQUENCE [LARGE SCALE GENOMIC DNA]</scope>
</reference>
<evidence type="ECO:0000313" key="4">
    <source>
        <dbReference type="Proteomes" id="UP000735302"/>
    </source>
</evidence>
<feature type="transmembrane region" description="Helical" evidence="2">
    <location>
        <begin position="87"/>
        <end position="107"/>
    </location>
</feature>
<name>A0AAV4ACA5_9GAST</name>
<feature type="compositionally biased region" description="Low complexity" evidence="1">
    <location>
        <begin position="14"/>
        <end position="25"/>
    </location>
</feature>
<dbReference type="EMBL" id="BLXT01003752">
    <property type="protein sequence ID" value="GFO05800.1"/>
    <property type="molecule type" value="Genomic_DNA"/>
</dbReference>
<protein>
    <submittedName>
        <fullName evidence="3">Uncharacterized protein</fullName>
    </submittedName>
</protein>
<accession>A0AAV4ACA5</accession>
<evidence type="ECO:0000256" key="1">
    <source>
        <dbReference type="SAM" id="MobiDB-lite"/>
    </source>
</evidence>
<gene>
    <name evidence="3" type="ORF">PoB_003230500</name>
</gene>
<dbReference type="AlphaFoldDB" id="A0AAV4ACA5"/>
<keyword evidence="2" id="KW-0472">Membrane</keyword>
<organism evidence="3 4">
    <name type="scientific">Plakobranchus ocellatus</name>
    <dbReference type="NCBI Taxonomy" id="259542"/>
    <lineage>
        <taxon>Eukaryota</taxon>
        <taxon>Metazoa</taxon>
        <taxon>Spiralia</taxon>
        <taxon>Lophotrochozoa</taxon>
        <taxon>Mollusca</taxon>
        <taxon>Gastropoda</taxon>
        <taxon>Heterobranchia</taxon>
        <taxon>Euthyneura</taxon>
        <taxon>Panpulmonata</taxon>
        <taxon>Sacoglossa</taxon>
        <taxon>Placobranchoidea</taxon>
        <taxon>Plakobranchidae</taxon>
        <taxon>Plakobranchus</taxon>
    </lineage>
</organism>
<proteinExistence type="predicted"/>